<evidence type="ECO:0000256" key="4">
    <source>
        <dbReference type="ARBA" id="ARBA00023136"/>
    </source>
</evidence>
<comment type="subcellular location">
    <subcellularLocation>
        <location evidence="1">Membrane</location>
        <topology evidence="1">Multi-pass membrane protein</topology>
    </subcellularLocation>
</comment>
<dbReference type="InterPro" id="IPR004841">
    <property type="entry name" value="AA-permease/SLC12A_dom"/>
</dbReference>
<gene>
    <name evidence="7" type="ORF">GC098_02925</name>
</gene>
<dbReference type="Pfam" id="PF00324">
    <property type="entry name" value="AA_permease"/>
    <property type="match status" value="1"/>
</dbReference>
<feature type="transmembrane region" description="Helical" evidence="5">
    <location>
        <begin position="26"/>
        <end position="45"/>
    </location>
</feature>
<evidence type="ECO:0000313" key="7">
    <source>
        <dbReference type="EMBL" id="NOU70398.1"/>
    </source>
</evidence>
<dbReference type="Proteomes" id="UP000616779">
    <property type="component" value="Unassembled WGS sequence"/>
</dbReference>
<evidence type="ECO:0000256" key="5">
    <source>
        <dbReference type="SAM" id="Phobius"/>
    </source>
</evidence>
<evidence type="ECO:0000256" key="3">
    <source>
        <dbReference type="ARBA" id="ARBA00022989"/>
    </source>
</evidence>
<protein>
    <recommendedName>
        <fullName evidence="6">Amino acid permease/ SLC12A domain-containing protein</fullName>
    </recommendedName>
</protein>
<dbReference type="EMBL" id="WHOA01000019">
    <property type="protein sequence ID" value="NOU70398.1"/>
    <property type="molecule type" value="Genomic_DNA"/>
</dbReference>
<organism evidence="7 8">
    <name type="scientific">Paenibacillus phytorum</name>
    <dbReference type="NCBI Taxonomy" id="2654977"/>
    <lineage>
        <taxon>Bacteria</taxon>
        <taxon>Bacillati</taxon>
        <taxon>Bacillota</taxon>
        <taxon>Bacilli</taxon>
        <taxon>Bacillales</taxon>
        <taxon>Paenibacillaceae</taxon>
        <taxon>Paenibacillus</taxon>
    </lineage>
</organism>
<evidence type="ECO:0000256" key="1">
    <source>
        <dbReference type="ARBA" id="ARBA00004141"/>
    </source>
</evidence>
<evidence type="ECO:0000256" key="2">
    <source>
        <dbReference type="ARBA" id="ARBA00022692"/>
    </source>
</evidence>
<proteinExistence type="predicted"/>
<keyword evidence="2 5" id="KW-0812">Transmembrane</keyword>
<feature type="domain" description="Amino acid permease/ SLC12A" evidence="6">
    <location>
        <begin position="2"/>
        <end position="76"/>
    </location>
</feature>
<dbReference type="RefSeq" id="WP_312879975.1">
    <property type="nucleotide sequence ID" value="NZ_WHOA01000019.1"/>
</dbReference>
<dbReference type="Gene3D" id="1.20.1740.10">
    <property type="entry name" value="Amino acid/polyamine transporter I"/>
    <property type="match status" value="1"/>
</dbReference>
<comment type="caution">
    <text evidence="7">The sequence shown here is derived from an EMBL/GenBank/DDBJ whole genome shotgun (WGS) entry which is preliminary data.</text>
</comment>
<accession>A0ABX1XPE6</accession>
<keyword evidence="8" id="KW-1185">Reference proteome</keyword>
<name>A0ABX1XPE6_9BACL</name>
<keyword evidence="3 5" id="KW-1133">Transmembrane helix</keyword>
<keyword evidence="4 5" id="KW-0472">Membrane</keyword>
<evidence type="ECO:0000259" key="6">
    <source>
        <dbReference type="Pfam" id="PF00324"/>
    </source>
</evidence>
<feature type="transmembrane region" description="Helical" evidence="5">
    <location>
        <begin position="51"/>
        <end position="71"/>
    </location>
</feature>
<reference evidence="7 8" key="1">
    <citation type="submission" date="2019-10" db="EMBL/GenBank/DDBJ databases">
        <title>Description of Paenibacillus terrestris sp. nov.</title>
        <authorList>
            <person name="Carlier A."/>
            <person name="Qi S."/>
        </authorList>
    </citation>
    <scope>NUCLEOTIDE SEQUENCE [LARGE SCALE GENOMIC DNA]</scope>
    <source>
        <strain evidence="7 8">LMG 31458</strain>
    </source>
</reference>
<sequence>MVISHLRFRKQWQAKPGEELPIKAPFFPYLQILGIILIAAILITMGLDKDFWNISWIVGVPWLAFLTIIYYTKYKKMQITRNNELGEVNS</sequence>
<evidence type="ECO:0000313" key="8">
    <source>
        <dbReference type="Proteomes" id="UP000616779"/>
    </source>
</evidence>